<accession>A0A5R9ELS6</accession>
<dbReference type="EMBL" id="VBSP01000002">
    <property type="protein sequence ID" value="TLQ49288.1"/>
    <property type="molecule type" value="Genomic_DNA"/>
</dbReference>
<evidence type="ECO:0000313" key="1">
    <source>
        <dbReference type="EMBL" id="TLQ49288.1"/>
    </source>
</evidence>
<organism evidence="1 2">
    <name type="scientific">Ruoffia tabacinasalis</name>
    <dbReference type="NCBI Taxonomy" id="87458"/>
    <lineage>
        <taxon>Bacteria</taxon>
        <taxon>Bacillati</taxon>
        <taxon>Bacillota</taxon>
        <taxon>Bacilli</taxon>
        <taxon>Lactobacillales</taxon>
        <taxon>Aerococcaceae</taxon>
        <taxon>Ruoffia</taxon>
    </lineage>
</organism>
<dbReference type="AlphaFoldDB" id="A0A5R9ELS6"/>
<dbReference type="OrthoDB" id="2877109at2"/>
<reference evidence="1 2" key="1">
    <citation type="submission" date="2019-05" db="EMBL/GenBank/DDBJ databases">
        <title>The metagenome of a microbial culture collection derived from dairy environment covers the genomic content of the human microbiome.</title>
        <authorList>
            <person name="Roder T."/>
            <person name="Wuthrich D."/>
            <person name="Sattari Z."/>
            <person name="Von Ah U."/>
            <person name="Bar C."/>
            <person name="Ronchi F."/>
            <person name="Macpherson A.J."/>
            <person name="Ganal-Vonarburg S.C."/>
            <person name="Bruggmann R."/>
            <person name="Vergeres G."/>
        </authorList>
    </citation>
    <scope>NUCLEOTIDE SEQUENCE [LARGE SCALE GENOMIC DNA]</scope>
    <source>
        <strain evidence="1 2">FAM 24227</strain>
    </source>
</reference>
<sequence>MRAVTYKQIENYWLDLIGEDDIYARTLLHRYLVHLKNQRRLQTEINKMGVIDTVKNKHQQYTNPNKLLKEIRDIDKELRTIETSLEKLVISETPEETTERKPLI</sequence>
<dbReference type="Proteomes" id="UP000306420">
    <property type="component" value="Unassembled WGS sequence"/>
</dbReference>
<gene>
    <name evidence="1" type="ORF">FEZ33_01245</name>
</gene>
<evidence type="ECO:0000313" key="2">
    <source>
        <dbReference type="Proteomes" id="UP000306420"/>
    </source>
</evidence>
<protein>
    <submittedName>
        <fullName evidence="1">Uncharacterized protein</fullName>
    </submittedName>
</protein>
<name>A0A5R9ELS6_9LACT</name>
<comment type="caution">
    <text evidence="1">The sequence shown here is derived from an EMBL/GenBank/DDBJ whole genome shotgun (WGS) entry which is preliminary data.</text>
</comment>
<dbReference type="RefSeq" id="WP_138403570.1">
    <property type="nucleotide sequence ID" value="NZ_VBSP01000002.1"/>
</dbReference>
<proteinExistence type="predicted"/>